<keyword evidence="5" id="KW-0677">Repeat</keyword>
<dbReference type="InterPro" id="IPR028994">
    <property type="entry name" value="Integrin_alpha_N"/>
</dbReference>
<feature type="domain" description="Integrin alpha second immunoglobulin-like" evidence="15">
    <location>
        <begin position="583"/>
        <end position="727"/>
    </location>
</feature>
<feature type="signal peptide" evidence="13">
    <location>
        <begin position="1"/>
        <end position="29"/>
    </location>
</feature>
<evidence type="ECO:0000256" key="12">
    <source>
        <dbReference type="PROSITE-ProRule" id="PRU00803"/>
    </source>
</evidence>
<feature type="repeat" description="FG-GAP" evidence="12">
    <location>
        <begin position="280"/>
        <end position="339"/>
    </location>
</feature>
<comment type="subcellular location">
    <subcellularLocation>
        <location evidence="1 13">Membrane</location>
        <topology evidence="1 13">Single-pass type I membrane protein</topology>
    </subcellularLocation>
</comment>
<dbReference type="Pfam" id="PF01839">
    <property type="entry name" value="FG-GAP"/>
    <property type="match status" value="2"/>
</dbReference>
<evidence type="ECO:0000256" key="11">
    <source>
        <dbReference type="ARBA" id="ARBA00023180"/>
    </source>
</evidence>
<evidence type="ECO:0000256" key="4">
    <source>
        <dbReference type="ARBA" id="ARBA00022729"/>
    </source>
</evidence>
<dbReference type="InterPro" id="IPR032695">
    <property type="entry name" value="Integrin_dom_sf"/>
</dbReference>
<evidence type="ECO:0000256" key="9">
    <source>
        <dbReference type="ARBA" id="ARBA00023136"/>
    </source>
</evidence>
<dbReference type="Gene3D" id="2.130.10.130">
    <property type="entry name" value="Integrin alpha, N-terminal"/>
    <property type="match status" value="1"/>
</dbReference>
<dbReference type="RefSeq" id="XP_029645657.1">
    <property type="nucleotide sequence ID" value="XM_029789797.2"/>
</dbReference>
<protein>
    <submittedName>
        <fullName evidence="17 18">Integrin alpha-4</fullName>
    </submittedName>
</protein>
<keyword evidence="6 13" id="KW-0130">Cell adhesion</keyword>
<evidence type="ECO:0000256" key="8">
    <source>
        <dbReference type="ARBA" id="ARBA00023037"/>
    </source>
</evidence>
<feature type="repeat" description="FG-GAP" evidence="12">
    <location>
        <begin position="340"/>
        <end position="396"/>
    </location>
</feature>
<keyword evidence="4 13" id="KW-0732">Signal</keyword>
<dbReference type="PROSITE" id="PS51470">
    <property type="entry name" value="FG_GAP"/>
    <property type="match status" value="3"/>
</dbReference>
<keyword evidence="10 13" id="KW-0675">Receptor</keyword>
<evidence type="ECO:0000256" key="1">
    <source>
        <dbReference type="ARBA" id="ARBA00004479"/>
    </source>
</evidence>
<dbReference type="GO" id="GO:0005178">
    <property type="term" value="F:integrin binding"/>
    <property type="evidence" value="ECO:0007669"/>
    <property type="project" value="TreeGrafter"/>
</dbReference>
<feature type="transmembrane region" description="Helical" evidence="13">
    <location>
        <begin position="903"/>
        <end position="925"/>
    </location>
</feature>
<keyword evidence="11" id="KW-0325">Glycoprotein</keyword>
<dbReference type="GO" id="GO:0033627">
    <property type="term" value="P:cell adhesion mediated by integrin"/>
    <property type="evidence" value="ECO:0007669"/>
    <property type="project" value="TreeGrafter"/>
</dbReference>
<accession>A0A6P7T5X1</accession>
<dbReference type="KEGG" id="osn:115219639"/>
<evidence type="ECO:0000256" key="3">
    <source>
        <dbReference type="ARBA" id="ARBA00022692"/>
    </source>
</evidence>
<dbReference type="SMART" id="SM00191">
    <property type="entry name" value="Int_alpha"/>
    <property type="match status" value="5"/>
</dbReference>
<sequence>MVAEGASCRSTALVIPLLLLSMFVPSAFTFNIDTRNVFIVSGPNGSYFGYSLAFYQHPQQQENPKLIVGAPKFEEDGKWYGKIFSCSVRQNNSCQPIDVKFKSKDGTSYLTNGTWIGGTMDTNEQKNKVMICAHRYKILISRLPRMTGICLEMSDPIGQVTRMLECREDQKRNGVYYYGVAQLGTSMKYSKDNKTLLFGTPGLYQGKGGFAIYNETGCEVIDYSDTRRNLVHTDDEYEYQMVGYSITSGRYFNKQVHTVVGAPGISTSGLGKIYFYSGGTLFQYYKGTQFGSGFGSSLLTADVTGDGNDDLIVGAPYQYSIKNEGHVHVFISTGWGLFHRSELCGDNVVNAHFGMALGNLGDINKDGFEDIVVGAPYEEDSGAIYIYFGNNLKLDENNRQKILGKTLDKDLKGFGISFSKPMDIDGNGYDDFFAGAFLSDNAVLLSSREIKAESSITTNPRELDPSNVRCFGEIFTSGCLDLKLCIKLKGKNLKNIKTTINIDVDLDQEKTKKRIALEGSNTKEIILQSEEESCISMALKTRKTNNIFSSVIMHFRVSYRIKEAGNLLDKTLLTKEIPFVTECGIDKICYSELVPNLQIVDPQTNDILVIGETAMFEVRVTVRNAGEPAYQPIGTLRYPLYVQYIPNSATNGVNCSAESIVLFGEEKNKVVRCDLKNPIRKEDFSYNMTFVIEEEHLKFGMFPIKFSVTSQSEEMCNKNDAMKLTVKMRKRAQLLLSGSSEPAFIVVSDKRNKNSGIRSVAHKYVFYNKGPSDITKVWFSGSVKTIYQEIKRKSVRIVVNATLKLTQKEKDPLLSCNESKLERNQKEFRFNCEVLNFSASLSFNVEIMLKLFTHFTDSDLTPVLSDIMISEHKNEQFIAGIQNKEMSVQVGTNLRPDRKPVDIWIIILGVALGVLLLILVICGLWKCGFFERQKVHHIRGHSGKMRQLTQPDPDDDNK</sequence>
<dbReference type="RefSeq" id="XP_036365560.1">
    <property type="nucleotide sequence ID" value="XM_036509667.1"/>
</dbReference>
<evidence type="ECO:0000256" key="5">
    <source>
        <dbReference type="ARBA" id="ARBA00022737"/>
    </source>
</evidence>
<reference evidence="17 18" key="1">
    <citation type="submission" date="2025-08" db="UniProtKB">
        <authorList>
            <consortium name="RefSeq"/>
        </authorList>
    </citation>
    <scope>IDENTIFICATION</scope>
</reference>
<dbReference type="InterPro" id="IPR013517">
    <property type="entry name" value="FG-GAP"/>
</dbReference>
<dbReference type="AlphaFoldDB" id="A0A6P7T5X1"/>
<proteinExistence type="inferred from homology"/>
<dbReference type="GO" id="GO:0009897">
    <property type="term" value="C:external side of plasma membrane"/>
    <property type="evidence" value="ECO:0007669"/>
    <property type="project" value="TreeGrafter"/>
</dbReference>
<dbReference type="SUPFAM" id="SSF69179">
    <property type="entry name" value="Integrin domains"/>
    <property type="match status" value="2"/>
</dbReference>
<evidence type="ECO:0000259" key="15">
    <source>
        <dbReference type="Pfam" id="PF20805"/>
    </source>
</evidence>
<dbReference type="GO" id="GO:0098609">
    <property type="term" value="P:cell-cell adhesion"/>
    <property type="evidence" value="ECO:0007669"/>
    <property type="project" value="TreeGrafter"/>
</dbReference>
<feature type="repeat" description="FG-GAP" evidence="12">
    <location>
        <begin position="34"/>
        <end position="95"/>
    </location>
</feature>
<comment type="similarity">
    <text evidence="2 13">Belongs to the integrin alpha chain family.</text>
</comment>
<dbReference type="InterPro" id="IPR018184">
    <property type="entry name" value="Integrin_alpha_C_CS"/>
</dbReference>
<dbReference type="SUPFAM" id="SSF69318">
    <property type="entry name" value="Integrin alpha N-terminal domain"/>
    <property type="match status" value="1"/>
</dbReference>
<dbReference type="InterPro" id="IPR048285">
    <property type="entry name" value="Integrin_alpha_Ig-like_2"/>
</dbReference>
<evidence type="ECO:0000256" key="6">
    <source>
        <dbReference type="ARBA" id="ARBA00022889"/>
    </source>
</evidence>
<dbReference type="Pfam" id="PF20805">
    <property type="entry name" value="Integrin_A_Ig_2"/>
    <property type="match status" value="1"/>
</dbReference>
<evidence type="ECO:0000259" key="14">
    <source>
        <dbReference type="Pfam" id="PF08441"/>
    </source>
</evidence>
<dbReference type="Pfam" id="PF08441">
    <property type="entry name" value="Integrin_A_Ig_1"/>
    <property type="match status" value="1"/>
</dbReference>
<dbReference type="PANTHER" id="PTHR23220">
    <property type="entry name" value="INTEGRIN ALPHA"/>
    <property type="match status" value="1"/>
</dbReference>
<dbReference type="Gene3D" id="1.20.5.930">
    <property type="entry name" value="Bicelle-embedded integrin alpha(iib) transmembrane segment"/>
    <property type="match status" value="1"/>
</dbReference>
<dbReference type="GO" id="GO:0007229">
    <property type="term" value="P:integrin-mediated signaling pathway"/>
    <property type="evidence" value="ECO:0007669"/>
    <property type="project" value="UniProtKB-KW"/>
</dbReference>
<organism evidence="16 17">
    <name type="scientific">Octopus sinensis</name>
    <name type="common">East Asian common octopus</name>
    <dbReference type="NCBI Taxonomy" id="2607531"/>
    <lineage>
        <taxon>Eukaryota</taxon>
        <taxon>Metazoa</taxon>
        <taxon>Spiralia</taxon>
        <taxon>Lophotrochozoa</taxon>
        <taxon>Mollusca</taxon>
        <taxon>Cephalopoda</taxon>
        <taxon>Coleoidea</taxon>
        <taxon>Octopodiformes</taxon>
        <taxon>Octopoda</taxon>
        <taxon>Incirrata</taxon>
        <taxon>Octopodidae</taxon>
        <taxon>Octopus</taxon>
    </lineage>
</organism>
<feature type="domain" description="Integrin alpha first immunoglubulin-like" evidence="14">
    <location>
        <begin position="450"/>
        <end position="551"/>
    </location>
</feature>
<dbReference type="Proteomes" id="UP000515154">
    <property type="component" value="Linkage group LG15"/>
</dbReference>
<evidence type="ECO:0000256" key="13">
    <source>
        <dbReference type="RuleBase" id="RU003762"/>
    </source>
</evidence>
<dbReference type="GO" id="GO:0008305">
    <property type="term" value="C:integrin complex"/>
    <property type="evidence" value="ECO:0007669"/>
    <property type="project" value="InterPro"/>
</dbReference>
<keyword evidence="9 13" id="KW-0472">Membrane</keyword>
<keyword evidence="8 13" id="KW-0401">Integrin</keyword>
<feature type="chain" id="PRO_5044948211" evidence="13">
    <location>
        <begin position="30"/>
        <end position="958"/>
    </location>
</feature>
<evidence type="ECO:0000313" key="17">
    <source>
        <dbReference type="RefSeq" id="XP_029645657.1"/>
    </source>
</evidence>
<dbReference type="PROSITE" id="PS00242">
    <property type="entry name" value="INTEGRIN_ALPHA"/>
    <property type="match status" value="1"/>
</dbReference>
<evidence type="ECO:0000313" key="18">
    <source>
        <dbReference type="RefSeq" id="XP_036365560.1"/>
    </source>
</evidence>
<evidence type="ECO:0000313" key="16">
    <source>
        <dbReference type="Proteomes" id="UP000515154"/>
    </source>
</evidence>
<dbReference type="InterPro" id="IPR000413">
    <property type="entry name" value="Integrin_alpha"/>
</dbReference>
<evidence type="ECO:0000256" key="2">
    <source>
        <dbReference type="ARBA" id="ARBA00008054"/>
    </source>
</evidence>
<dbReference type="InterPro" id="IPR013649">
    <property type="entry name" value="Integrin_alpha_Ig-like_1"/>
</dbReference>
<dbReference type="Gene3D" id="2.60.40.1510">
    <property type="entry name" value="ntegrin, alpha v. Chain A, domain 3"/>
    <property type="match status" value="1"/>
</dbReference>
<dbReference type="PANTHER" id="PTHR23220:SF83">
    <property type="entry name" value="INTEGRIN ALPHA-PS3-RELATED"/>
    <property type="match status" value="1"/>
</dbReference>
<gene>
    <name evidence="17 18" type="primary">LOC115219639</name>
</gene>
<evidence type="ECO:0000256" key="10">
    <source>
        <dbReference type="ARBA" id="ARBA00023170"/>
    </source>
</evidence>
<keyword evidence="3 13" id="KW-0812">Transmembrane</keyword>
<dbReference type="PRINTS" id="PR01185">
    <property type="entry name" value="INTEGRINA"/>
</dbReference>
<evidence type="ECO:0000256" key="7">
    <source>
        <dbReference type="ARBA" id="ARBA00022989"/>
    </source>
</evidence>
<keyword evidence="7 13" id="KW-1133">Transmembrane helix</keyword>
<name>A0A6P7T5X1_9MOLL</name>
<dbReference type="InterPro" id="IPR013519">
    <property type="entry name" value="Int_alpha_beta-p"/>
</dbReference>
<dbReference type="GO" id="GO:0007160">
    <property type="term" value="P:cell-matrix adhesion"/>
    <property type="evidence" value="ECO:0007669"/>
    <property type="project" value="TreeGrafter"/>
</dbReference>
<dbReference type="Gene3D" id="2.60.40.1460">
    <property type="entry name" value="Integrin domains. Chain A, domain 2"/>
    <property type="match status" value="1"/>
</dbReference>
<keyword evidence="16" id="KW-1185">Reference proteome</keyword>